<feature type="transmembrane region" description="Helical" evidence="1">
    <location>
        <begin position="160"/>
        <end position="178"/>
    </location>
</feature>
<keyword evidence="4" id="KW-1185">Reference proteome</keyword>
<dbReference type="Proteomes" id="UP001607157">
    <property type="component" value="Unassembled WGS sequence"/>
</dbReference>
<dbReference type="Pfam" id="PF00487">
    <property type="entry name" value="FA_desaturase"/>
    <property type="match status" value="1"/>
</dbReference>
<accession>A0ABW7I7V9</accession>
<proteinExistence type="predicted"/>
<keyword evidence="1" id="KW-0812">Transmembrane</keyword>
<dbReference type="EMBL" id="JBIHMM010000002">
    <property type="protein sequence ID" value="MFH0254267.1"/>
    <property type="molecule type" value="Genomic_DNA"/>
</dbReference>
<evidence type="ECO:0000259" key="2">
    <source>
        <dbReference type="Pfam" id="PF00487"/>
    </source>
</evidence>
<name>A0ABW7I7V9_9RHOB</name>
<organism evidence="3 4">
    <name type="scientific">Roseovarius aquimarinus</name>
    <dbReference type="NCBI Taxonomy" id="1229156"/>
    <lineage>
        <taxon>Bacteria</taxon>
        <taxon>Pseudomonadati</taxon>
        <taxon>Pseudomonadota</taxon>
        <taxon>Alphaproteobacteria</taxon>
        <taxon>Rhodobacterales</taxon>
        <taxon>Roseobacteraceae</taxon>
        <taxon>Roseovarius</taxon>
    </lineage>
</organism>
<keyword evidence="1" id="KW-0472">Membrane</keyword>
<evidence type="ECO:0000313" key="4">
    <source>
        <dbReference type="Proteomes" id="UP001607157"/>
    </source>
</evidence>
<dbReference type="RefSeq" id="WP_377170230.1">
    <property type="nucleotide sequence ID" value="NZ_JBHTJC010000002.1"/>
</dbReference>
<sequence>MRSPEWPTLALLLATYALWALATTWAAALWLPLGILLAALAIAQHSSLSHEALHGHPFENPRANAAAVWPALGLIVPYQRFRDTHLAHHRDALLTDPYDDPESNYLDPVVWERLSRPVQAVLRFNNTLLGRVTIGPIVGMTVFLRADWRAIRAGDAGVRRAWLWHVAATVPVLAWVSVAPMPLWAYLVSAYGAMSLLKIRTFLEHRAHERASGRTVVVEDRGPLALLFLNNNYHVVHHMHPKAPWYLLPQIYRRNRAHYLKRNDGYVYRSYAQVFREYFLRAKDSVAHPLWPRP</sequence>
<protein>
    <submittedName>
        <fullName evidence="3">Fatty acid desaturase</fullName>
    </submittedName>
</protein>
<reference evidence="3 4" key="1">
    <citation type="submission" date="2024-10" db="EMBL/GenBank/DDBJ databases">
        <authorList>
            <person name="Yang X.-N."/>
        </authorList>
    </citation>
    <scope>NUCLEOTIDE SEQUENCE [LARGE SCALE GENOMIC DNA]</scope>
    <source>
        <strain evidence="3 4">CAU 1059</strain>
    </source>
</reference>
<keyword evidence="1" id="KW-1133">Transmembrane helix</keyword>
<evidence type="ECO:0000313" key="3">
    <source>
        <dbReference type="EMBL" id="MFH0254267.1"/>
    </source>
</evidence>
<evidence type="ECO:0000256" key="1">
    <source>
        <dbReference type="SAM" id="Phobius"/>
    </source>
</evidence>
<dbReference type="InterPro" id="IPR005804">
    <property type="entry name" value="FA_desaturase_dom"/>
</dbReference>
<comment type="caution">
    <text evidence="3">The sequence shown here is derived from an EMBL/GenBank/DDBJ whole genome shotgun (WGS) entry which is preliminary data.</text>
</comment>
<dbReference type="CDD" id="cd03509">
    <property type="entry name" value="DesA_FADS-like"/>
    <property type="match status" value="1"/>
</dbReference>
<feature type="domain" description="Fatty acid desaturase" evidence="2">
    <location>
        <begin position="29"/>
        <end position="268"/>
    </location>
</feature>
<gene>
    <name evidence="3" type="ORF">ACGRVM_10200</name>
</gene>